<dbReference type="PANTHER" id="PTHR33744:SF1">
    <property type="entry name" value="DNA-BINDING TRANSCRIPTIONAL ACTIVATOR ADER"/>
    <property type="match status" value="1"/>
</dbReference>
<feature type="domain" description="PucR C-terminal helix-turn-helix" evidence="2">
    <location>
        <begin position="376"/>
        <end position="431"/>
    </location>
</feature>
<evidence type="ECO:0000259" key="2">
    <source>
        <dbReference type="Pfam" id="PF13556"/>
    </source>
</evidence>
<accession>A0A660L564</accession>
<sequence>MLVLADLLAAEELGLTLVAGGADALAREVAGAHSIDVELPTRFLERRWLMLTAGMRLRGSAAAQRALIAELDEAGISALGIGLGLVFQRPPRALVEEARARSFPVLAVPLETAFRDITGFVARSSLSGDLHRYQRLTAIQRHLVDALREPDPRTAMVQRLARMLDAGVLVLDGPSAGAVPDAEAIRRRVAEREFEDAGWHVVTVPIAEAGWLAVTARRRVPLARAAAQAAVPLLAATERLAELARDQERAVRAALLDELLELTPGGETRGLASRAASFGVTFPARVVVSDAPIPGLLVTRRRDRWVALTHGELGGRPVHDVAGVPRSYRDAVLAHERGLASFEAFDLPALLLAEVDPELVRPRVDALLDPLPEAVLTALVEYFARDQDVNAAAAALHVHPNTLRYRLGRVEALLGRSLKAPATIAELTLALSTRAA</sequence>
<feature type="domain" description="Purine catabolism PurC-like" evidence="1">
    <location>
        <begin position="6"/>
        <end position="121"/>
    </location>
</feature>
<organism evidence="3 4">
    <name type="scientific">Solirubrobacter pauli</name>
    <dbReference type="NCBI Taxonomy" id="166793"/>
    <lineage>
        <taxon>Bacteria</taxon>
        <taxon>Bacillati</taxon>
        <taxon>Actinomycetota</taxon>
        <taxon>Thermoleophilia</taxon>
        <taxon>Solirubrobacterales</taxon>
        <taxon>Solirubrobacteraceae</taxon>
        <taxon>Solirubrobacter</taxon>
    </lineage>
</organism>
<gene>
    <name evidence="3" type="ORF">C8N24_4725</name>
</gene>
<reference evidence="3 4" key="1">
    <citation type="submission" date="2018-10" db="EMBL/GenBank/DDBJ databases">
        <title>Genomic Encyclopedia of Archaeal and Bacterial Type Strains, Phase II (KMG-II): from individual species to whole genera.</title>
        <authorList>
            <person name="Goeker M."/>
        </authorList>
    </citation>
    <scope>NUCLEOTIDE SEQUENCE [LARGE SCALE GENOMIC DNA]</scope>
    <source>
        <strain evidence="3 4">DSM 14954</strain>
    </source>
</reference>
<dbReference type="InterPro" id="IPR012914">
    <property type="entry name" value="PucR_dom"/>
</dbReference>
<dbReference type="OrthoDB" id="33973at2"/>
<comment type="caution">
    <text evidence="3">The sequence shown here is derived from an EMBL/GenBank/DDBJ whole genome shotgun (WGS) entry which is preliminary data.</text>
</comment>
<dbReference type="InterPro" id="IPR051448">
    <property type="entry name" value="CdaR-like_regulators"/>
</dbReference>
<dbReference type="InterPro" id="IPR042070">
    <property type="entry name" value="PucR_C-HTH_sf"/>
</dbReference>
<dbReference type="AlphaFoldDB" id="A0A660L564"/>
<evidence type="ECO:0000313" key="3">
    <source>
        <dbReference type="EMBL" id="RKQ86710.1"/>
    </source>
</evidence>
<dbReference type="Pfam" id="PF13556">
    <property type="entry name" value="HTH_30"/>
    <property type="match status" value="1"/>
</dbReference>
<proteinExistence type="predicted"/>
<evidence type="ECO:0000259" key="1">
    <source>
        <dbReference type="Pfam" id="PF07905"/>
    </source>
</evidence>
<dbReference type="PANTHER" id="PTHR33744">
    <property type="entry name" value="CARBOHYDRATE DIACID REGULATOR"/>
    <property type="match status" value="1"/>
</dbReference>
<name>A0A660L564_9ACTN</name>
<evidence type="ECO:0000313" key="4">
    <source>
        <dbReference type="Proteomes" id="UP000278962"/>
    </source>
</evidence>
<keyword evidence="4" id="KW-1185">Reference proteome</keyword>
<dbReference type="RefSeq" id="WP_121254670.1">
    <property type="nucleotide sequence ID" value="NZ_RBIL01000002.1"/>
</dbReference>
<dbReference type="Pfam" id="PF07905">
    <property type="entry name" value="PucR"/>
    <property type="match status" value="1"/>
</dbReference>
<dbReference type="Gene3D" id="1.10.10.2840">
    <property type="entry name" value="PucR C-terminal helix-turn-helix domain"/>
    <property type="match status" value="1"/>
</dbReference>
<dbReference type="InterPro" id="IPR025736">
    <property type="entry name" value="PucR_C-HTH_dom"/>
</dbReference>
<protein>
    <submittedName>
        <fullName evidence="3">Purine catabolism regulator</fullName>
    </submittedName>
</protein>
<dbReference type="EMBL" id="RBIL01000002">
    <property type="protein sequence ID" value="RKQ86710.1"/>
    <property type="molecule type" value="Genomic_DNA"/>
</dbReference>
<dbReference type="Proteomes" id="UP000278962">
    <property type="component" value="Unassembled WGS sequence"/>
</dbReference>